<name>A0A9J6AZW2_SOLCO</name>
<comment type="caution">
    <text evidence="1">The sequence shown here is derived from an EMBL/GenBank/DDBJ whole genome shotgun (WGS) entry which is preliminary data.</text>
</comment>
<dbReference type="Gene3D" id="3.80.10.10">
    <property type="entry name" value="Ribonuclease Inhibitor"/>
    <property type="match status" value="1"/>
</dbReference>
<evidence type="ECO:0000313" key="1">
    <source>
        <dbReference type="EMBL" id="KAG5629818.1"/>
    </source>
</evidence>
<dbReference type="OrthoDB" id="1936883at2759"/>
<dbReference type="SUPFAM" id="SSF52058">
    <property type="entry name" value="L domain-like"/>
    <property type="match status" value="1"/>
</dbReference>
<keyword evidence="2" id="KW-1185">Reference proteome</keyword>
<protein>
    <submittedName>
        <fullName evidence="1">Uncharacterized protein</fullName>
    </submittedName>
</protein>
<dbReference type="InterPro" id="IPR032675">
    <property type="entry name" value="LRR_dom_sf"/>
</dbReference>
<organism evidence="1 2">
    <name type="scientific">Solanum commersonii</name>
    <name type="common">Commerson's wild potato</name>
    <name type="synonym">Commerson's nightshade</name>
    <dbReference type="NCBI Taxonomy" id="4109"/>
    <lineage>
        <taxon>Eukaryota</taxon>
        <taxon>Viridiplantae</taxon>
        <taxon>Streptophyta</taxon>
        <taxon>Embryophyta</taxon>
        <taxon>Tracheophyta</taxon>
        <taxon>Spermatophyta</taxon>
        <taxon>Magnoliopsida</taxon>
        <taxon>eudicotyledons</taxon>
        <taxon>Gunneridae</taxon>
        <taxon>Pentapetalae</taxon>
        <taxon>asterids</taxon>
        <taxon>lamiids</taxon>
        <taxon>Solanales</taxon>
        <taxon>Solanaceae</taxon>
        <taxon>Solanoideae</taxon>
        <taxon>Solaneae</taxon>
        <taxon>Solanum</taxon>
    </lineage>
</organism>
<dbReference type="InterPro" id="IPR050715">
    <property type="entry name" value="LRR-SigEffector_domain"/>
</dbReference>
<reference evidence="1 2" key="1">
    <citation type="submission" date="2020-09" db="EMBL/GenBank/DDBJ databases">
        <title>De no assembly of potato wild relative species, Solanum commersonii.</title>
        <authorList>
            <person name="Cho K."/>
        </authorList>
    </citation>
    <scope>NUCLEOTIDE SEQUENCE [LARGE SCALE GENOMIC DNA]</scope>
    <source>
        <strain evidence="1">LZ3.2</strain>
        <tissue evidence="1">Leaf</tissue>
    </source>
</reference>
<proteinExistence type="predicted"/>
<dbReference type="AlphaFoldDB" id="A0A9J6AZW2"/>
<dbReference type="EMBL" id="JACXVP010000001">
    <property type="protein sequence ID" value="KAG5629818.1"/>
    <property type="molecule type" value="Genomic_DNA"/>
</dbReference>
<evidence type="ECO:0000313" key="2">
    <source>
        <dbReference type="Proteomes" id="UP000824120"/>
    </source>
</evidence>
<dbReference type="PANTHER" id="PTHR45752">
    <property type="entry name" value="LEUCINE-RICH REPEAT-CONTAINING"/>
    <property type="match status" value="1"/>
</dbReference>
<sequence>MKPELEIMLELSGLREIPSSFIQQYSCDLTELDLCGMNNLVSLPSSICKFKDLVKLSVLECSKCQSLLEEICDAENLEYLDTSCTLISRPPSSIARLNKLKLLTFAKEKSKDRCPWILRLIRLQEAYTAARISTSITYNKYRLGRNDWIDNVLFQNISSSTYGKKFGVRLLSKDESGLCNGIRRSRYEHHEEASCSSSKKQRSSSMGDVHISSKINDKISVQISCKDIEC</sequence>
<dbReference type="PANTHER" id="PTHR45752:SF195">
    <property type="entry name" value="LEUCINE-RICH REPEAT (LRR) FAMILY PROTEIN-RELATED"/>
    <property type="match status" value="1"/>
</dbReference>
<accession>A0A9J6AZW2</accession>
<dbReference type="Proteomes" id="UP000824120">
    <property type="component" value="Chromosome 1"/>
</dbReference>
<gene>
    <name evidence="1" type="ORF">H5410_001535</name>
</gene>